<evidence type="ECO:0000313" key="2">
    <source>
        <dbReference type="EMBL" id="GEX42028.1"/>
    </source>
</evidence>
<sequence>LCSSACRGRTLNISHIDLKAIKQIIKTLFLQICLISLDESMSPPIRSRSTGNWLKNTINNSCGSRRITIENDFLITNEPVSDVASIFAASAKFPILAFPNVDTLSNAIIYSFFSSQSNSPQLDNDDLKQIDTDDLEEMDLKWQMAMLTVRARRFLQRTGRNIRANGTTSMRFDMSKEEEELINYALMAFTSSSSSSSNNEIAFCSKACTKAYATLHSEFDVSMPASPVYDRYQSGEGYHDAPPPYTGTFMPPKPDLVFHDAPNDTETVHTTFNVELSPPNPDKYLSHTHRPSAPIIEDWVSDSEDKSEADPIQNAPSFIQPTKQVKPPRPSVKPVVHSILATNTKTEIPKPKSNGNNRNRKAYFVCSPLEGQLSEREASKPKPYHISESGIKLGTQAKHLEGNSLGNFKVEMAYDVLIKIEYILSNGKDVIIVKKTMRITNPDTSNELLRREDEDETATSLFMMISTRNLKASKSIINQLRHFGVAIPDDVNQNVDETGGIAIGHGVDDDVPMTMTMVGGQDDAICYGPW</sequence>
<gene>
    <name evidence="2" type="ORF">Tci_314003</name>
</gene>
<protein>
    <submittedName>
        <fullName evidence="2">Ribonuclease H-like domain-containing protein</fullName>
    </submittedName>
</protein>
<comment type="caution">
    <text evidence="2">The sequence shown here is derived from an EMBL/GenBank/DDBJ whole genome shotgun (WGS) entry which is preliminary data.</text>
</comment>
<feature type="non-terminal residue" evidence="2">
    <location>
        <position position="530"/>
    </location>
</feature>
<accession>A0A699H5P4</accession>
<feature type="non-terminal residue" evidence="2">
    <location>
        <position position="1"/>
    </location>
</feature>
<reference evidence="2" key="1">
    <citation type="journal article" date="2019" name="Sci. Rep.">
        <title>Draft genome of Tanacetum cinerariifolium, the natural source of mosquito coil.</title>
        <authorList>
            <person name="Yamashiro T."/>
            <person name="Shiraishi A."/>
            <person name="Satake H."/>
            <person name="Nakayama K."/>
        </authorList>
    </citation>
    <scope>NUCLEOTIDE SEQUENCE</scope>
</reference>
<evidence type="ECO:0000256" key="1">
    <source>
        <dbReference type="SAM" id="MobiDB-lite"/>
    </source>
</evidence>
<proteinExistence type="predicted"/>
<organism evidence="2">
    <name type="scientific">Tanacetum cinerariifolium</name>
    <name type="common">Dalmatian daisy</name>
    <name type="synonym">Chrysanthemum cinerariifolium</name>
    <dbReference type="NCBI Taxonomy" id="118510"/>
    <lineage>
        <taxon>Eukaryota</taxon>
        <taxon>Viridiplantae</taxon>
        <taxon>Streptophyta</taxon>
        <taxon>Embryophyta</taxon>
        <taxon>Tracheophyta</taxon>
        <taxon>Spermatophyta</taxon>
        <taxon>Magnoliopsida</taxon>
        <taxon>eudicotyledons</taxon>
        <taxon>Gunneridae</taxon>
        <taxon>Pentapetalae</taxon>
        <taxon>asterids</taxon>
        <taxon>campanulids</taxon>
        <taxon>Asterales</taxon>
        <taxon>Asteraceae</taxon>
        <taxon>Asteroideae</taxon>
        <taxon>Anthemideae</taxon>
        <taxon>Anthemidinae</taxon>
        <taxon>Tanacetum</taxon>
    </lineage>
</organism>
<dbReference type="AlphaFoldDB" id="A0A699H5P4"/>
<dbReference type="EMBL" id="BKCJ010107291">
    <property type="protein sequence ID" value="GEX42028.1"/>
    <property type="molecule type" value="Genomic_DNA"/>
</dbReference>
<name>A0A699H5P4_TANCI</name>
<feature type="region of interest" description="Disordered" evidence="1">
    <location>
        <begin position="304"/>
        <end position="332"/>
    </location>
</feature>